<feature type="region of interest" description="Disordered" evidence="2">
    <location>
        <begin position="269"/>
        <end position="407"/>
    </location>
</feature>
<evidence type="ECO:0000313" key="4">
    <source>
        <dbReference type="EMBL" id="KFM24174.1"/>
    </source>
</evidence>
<feature type="compositionally biased region" description="Basic and acidic residues" evidence="2">
    <location>
        <begin position="278"/>
        <end position="288"/>
    </location>
</feature>
<feature type="domain" description="BRCT" evidence="3">
    <location>
        <begin position="1"/>
        <end position="96"/>
    </location>
</feature>
<dbReference type="KEGG" id="apro:F751_5016"/>
<dbReference type="PROSITE" id="PS50172">
    <property type="entry name" value="BRCT"/>
    <property type="match status" value="2"/>
</dbReference>
<dbReference type="GO" id="GO:0033314">
    <property type="term" value="P:mitotic DNA replication checkpoint signaling"/>
    <property type="evidence" value="ECO:0007669"/>
    <property type="project" value="TreeGrafter"/>
</dbReference>
<name>A0A087SEM0_AUXPR</name>
<dbReference type="EMBL" id="KL662106">
    <property type="protein sequence ID" value="KFM24174.1"/>
    <property type="molecule type" value="Genomic_DNA"/>
</dbReference>
<feature type="domain" description="BRCT" evidence="3">
    <location>
        <begin position="138"/>
        <end position="192"/>
    </location>
</feature>
<dbReference type="GeneID" id="23616407"/>
<protein>
    <submittedName>
        <fullName evidence="4">BRCT domain-containing protein</fullName>
    </submittedName>
</protein>
<dbReference type="OrthoDB" id="1935339at2759"/>
<dbReference type="STRING" id="3075.A0A087SEM0"/>
<dbReference type="Proteomes" id="UP000028924">
    <property type="component" value="Unassembled WGS sequence"/>
</dbReference>
<dbReference type="PANTHER" id="PTHR13561">
    <property type="entry name" value="DNA REPLICATION REGULATOR DPB11-RELATED"/>
    <property type="match status" value="1"/>
</dbReference>
<dbReference type="Pfam" id="PF16770">
    <property type="entry name" value="RTT107_BRCT_5"/>
    <property type="match status" value="1"/>
</dbReference>
<organism evidence="4 5">
    <name type="scientific">Auxenochlorella protothecoides</name>
    <name type="common">Green microalga</name>
    <name type="synonym">Chlorella protothecoides</name>
    <dbReference type="NCBI Taxonomy" id="3075"/>
    <lineage>
        <taxon>Eukaryota</taxon>
        <taxon>Viridiplantae</taxon>
        <taxon>Chlorophyta</taxon>
        <taxon>core chlorophytes</taxon>
        <taxon>Trebouxiophyceae</taxon>
        <taxon>Chlorellales</taxon>
        <taxon>Chlorellaceae</taxon>
        <taxon>Auxenochlorella</taxon>
    </lineage>
</organism>
<dbReference type="eggNOG" id="KOG1929">
    <property type="taxonomic scope" value="Eukaryota"/>
</dbReference>
<evidence type="ECO:0000259" key="3">
    <source>
        <dbReference type="PROSITE" id="PS50172"/>
    </source>
</evidence>
<dbReference type="Gene3D" id="3.40.50.10190">
    <property type="entry name" value="BRCT domain"/>
    <property type="match status" value="3"/>
</dbReference>
<accession>A0A087SEM0</accession>
<dbReference type="SMART" id="SM00292">
    <property type="entry name" value="BRCT"/>
    <property type="match status" value="4"/>
</dbReference>
<keyword evidence="5" id="KW-1185">Reference proteome</keyword>
<keyword evidence="1" id="KW-0677">Repeat</keyword>
<dbReference type="AlphaFoldDB" id="A0A087SEM0"/>
<feature type="compositionally biased region" description="Gly residues" evidence="2">
    <location>
        <begin position="289"/>
        <end position="300"/>
    </location>
</feature>
<evidence type="ECO:0000256" key="2">
    <source>
        <dbReference type="SAM" id="MobiDB-lite"/>
    </source>
</evidence>
<dbReference type="GO" id="GO:0007095">
    <property type="term" value="P:mitotic G2 DNA damage checkpoint signaling"/>
    <property type="evidence" value="ECO:0007669"/>
    <property type="project" value="TreeGrafter"/>
</dbReference>
<feature type="compositionally biased region" description="Low complexity" evidence="2">
    <location>
        <begin position="334"/>
        <end position="346"/>
    </location>
</feature>
<feature type="compositionally biased region" description="Low complexity" evidence="2">
    <location>
        <begin position="387"/>
        <end position="407"/>
    </location>
</feature>
<dbReference type="InterPro" id="IPR001357">
    <property type="entry name" value="BRCT_dom"/>
</dbReference>
<reference evidence="4 5" key="1">
    <citation type="journal article" date="2014" name="BMC Genomics">
        <title>Oil accumulation mechanisms of the oleaginous microalga Chlorella protothecoides revealed through its genome, transcriptomes, and proteomes.</title>
        <authorList>
            <person name="Gao C."/>
            <person name="Wang Y."/>
            <person name="Shen Y."/>
            <person name="Yan D."/>
            <person name="He X."/>
            <person name="Dai J."/>
            <person name="Wu Q."/>
        </authorList>
    </citation>
    <scope>NUCLEOTIDE SEQUENCE [LARGE SCALE GENOMIC DNA]</scope>
    <source>
        <strain evidence="4 5">0710</strain>
    </source>
</reference>
<dbReference type="PANTHER" id="PTHR13561:SF20">
    <property type="entry name" value="DNA TOPOISOMERASE 2-BINDING PROTEIN 1"/>
    <property type="match status" value="1"/>
</dbReference>
<dbReference type="GO" id="GO:0006270">
    <property type="term" value="P:DNA replication initiation"/>
    <property type="evidence" value="ECO:0007669"/>
    <property type="project" value="TreeGrafter"/>
</dbReference>
<dbReference type="CDD" id="cd00027">
    <property type="entry name" value="BRCT"/>
    <property type="match status" value="1"/>
</dbReference>
<evidence type="ECO:0000256" key="1">
    <source>
        <dbReference type="ARBA" id="ARBA00022737"/>
    </source>
</evidence>
<sequence length="594" mass="60900">MSSDIFKSCVFFVDLPGLGPLPVPALPLPDSAREVSKLLESHGGILSASAAAATHAILRHRQQESWLELEACAHDRPVAVSLVWILACVEEGRLLPVPPGDKTSLLRPLPSAALPGAGAVTASLTGFCGAHRCLALALLRCAGFSASKAMQVSTTTHLLATWDEGSAPSTKLDVARSHGIAVVGLPWLLRCLAGWALADAASGDEGGMRVLEFLQGTTAAEGLAPLDGPAAALEARPRQAQRKQRGPHRAPLFSQLALREGGWQGRSKRARVTVEAADDARGGGDARGEGCGSGVEGGQPGMPSAPLPEPKVSAPAGQRVGTKVKRRSAGGAGAAAVPGDVPPAGAKGRRRRGLPEGEPAVAVQGPAVAADGDADSPAARRPPAPRPTRGAAARAAAGAAPEPATRTSHMCPLPADLPSRPPCAALSGFHSEEQARLVAALRSIKVQCLPGNATHSWSPRVTHVVAPRFLRTNKVLAGLAAGNWVVSPDWVWASAEAGACLDPVAIGALGKPGPTRHDLRAIVTAGGGRLVPMKSAGQADLVLADKATLSKGPTAEATVVTPDFLVACLMQSGYREMLPANPNRTLVRAMGAMK</sequence>
<dbReference type="SUPFAM" id="SSF52113">
    <property type="entry name" value="BRCT domain"/>
    <property type="match status" value="3"/>
</dbReference>
<evidence type="ECO:0000313" key="5">
    <source>
        <dbReference type="Proteomes" id="UP000028924"/>
    </source>
</evidence>
<feature type="compositionally biased region" description="Low complexity" evidence="2">
    <location>
        <begin position="359"/>
        <end position="379"/>
    </location>
</feature>
<dbReference type="InterPro" id="IPR036420">
    <property type="entry name" value="BRCT_dom_sf"/>
</dbReference>
<gene>
    <name evidence="4" type="ORF">F751_5016</name>
</gene>
<proteinExistence type="predicted"/>
<dbReference type="RefSeq" id="XP_011397061.1">
    <property type="nucleotide sequence ID" value="XM_011398759.1"/>
</dbReference>